<reference evidence="1" key="2">
    <citation type="journal article" date="2008" name="J. Virol.">
        <title>A single Banana streak virus integration event in the banana genome as the origin of infectious endogenous pararetrovirus.</title>
        <authorList>
            <person name="Gayral P."/>
            <person name="Noa-Carrazana J.C."/>
            <person name="Lescot M."/>
            <person name="Lheureux F."/>
            <person name="Lockhart B.E."/>
            <person name="Matsumoto T."/>
            <person name="Piffanelli P."/>
            <person name="Iskra-Caruana M.L."/>
        </authorList>
    </citation>
    <scope>NUCLEOTIDE SEQUENCE</scope>
</reference>
<sequence length="46" mass="4957">MGLPQEDGEVSRTQVYDLTPNVEVGLGEWDAYTSHHTNPSLGVVAS</sequence>
<accession>B5RHT2</accession>
<dbReference type="EMBL" id="AP009326">
    <property type="protein sequence ID" value="BAG70991.1"/>
    <property type="molecule type" value="Genomic_DNA"/>
</dbReference>
<reference evidence="1" key="1">
    <citation type="journal article" date="2008" name="BMC Genomics">
        <title>Insights into the Musa genome: syntenic relationships to rice and between Musa species.</title>
        <authorList>
            <person name="Lescot M."/>
            <person name="Piffanelli P."/>
            <person name="Ciampi A.Y."/>
            <person name="Ruiz M."/>
            <person name="Blanc G."/>
            <person name="Leebens-Mack J."/>
            <person name="da Silva F.R."/>
            <person name="Santos C.M."/>
            <person name="D'Hont A."/>
            <person name="Garsmeur O."/>
            <person name="Vilarinhos A.D."/>
            <person name="Kanamori H."/>
            <person name="Matsumoto T."/>
            <person name="Ronning C.M."/>
            <person name="Cheung F."/>
            <person name="Haas B.J."/>
            <person name="Althoff R."/>
            <person name="Arbogast T."/>
            <person name="Hine E."/>
            <person name="Pappas G.J.Jr."/>
            <person name="Sasaki T."/>
            <person name="Souza M.T.Jr."/>
            <person name="Miller R.N."/>
            <person name="Glaszmann J.C."/>
            <person name="Town C.D."/>
        </authorList>
    </citation>
    <scope>NUCLEOTIDE SEQUENCE</scope>
</reference>
<organism evidence="1">
    <name type="scientific">Musa balbisiana</name>
    <name type="common">Banana</name>
    <dbReference type="NCBI Taxonomy" id="52838"/>
    <lineage>
        <taxon>Eukaryota</taxon>
        <taxon>Viridiplantae</taxon>
        <taxon>Streptophyta</taxon>
        <taxon>Embryophyta</taxon>
        <taxon>Tracheophyta</taxon>
        <taxon>Spermatophyta</taxon>
        <taxon>Magnoliopsida</taxon>
        <taxon>Liliopsida</taxon>
        <taxon>Zingiberales</taxon>
        <taxon>Musaceae</taxon>
        <taxon>Musa</taxon>
    </lineage>
</organism>
<dbReference type="AlphaFoldDB" id="B5RHT2"/>
<protein>
    <submittedName>
        <fullName evidence="1">Uncharacterized protein</fullName>
    </submittedName>
</protein>
<dbReference type="EMBL" id="AP009325">
    <property type="protein sequence ID" value="BAG70981.1"/>
    <property type="molecule type" value="Genomic_DNA"/>
</dbReference>
<proteinExistence type="predicted"/>
<name>B5RHT2_MUSBA</name>
<evidence type="ECO:0000313" key="1">
    <source>
        <dbReference type="EMBL" id="BAG70981.1"/>
    </source>
</evidence>